<keyword evidence="5 10" id="KW-1133">Transmembrane helix</keyword>
<keyword evidence="3" id="KW-0813">Transport</keyword>
<evidence type="ECO:0000256" key="3">
    <source>
        <dbReference type="ARBA" id="ARBA00022448"/>
    </source>
</evidence>
<keyword evidence="7 10" id="KW-0472">Membrane</keyword>
<organism evidence="11 12">
    <name type="scientific">Coilia grayii</name>
    <name type="common">Gray's grenadier anchovy</name>
    <dbReference type="NCBI Taxonomy" id="363190"/>
    <lineage>
        <taxon>Eukaryota</taxon>
        <taxon>Metazoa</taxon>
        <taxon>Chordata</taxon>
        <taxon>Craniata</taxon>
        <taxon>Vertebrata</taxon>
        <taxon>Euteleostomi</taxon>
        <taxon>Actinopterygii</taxon>
        <taxon>Neopterygii</taxon>
        <taxon>Teleostei</taxon>
        <taxon>Clupei</taxon>
        <taxon>Clupeiformes</taxon>
        <taxon>Clupeoidei</taxon>
        <taxon>Engraulidae</taxon>
        <taxon>Coilinae</taxon>
        <taxon>Coilia</taxon>
    </lineage>
</organism>
<feature type="region of interest" description="Disordered" evidence="9">
    <location>
        <begin position="118"/>
        <end position="161"/>
    </location>
</feature>
<evidence type="ECO:0000256" key="2">
    <source>
        <dbReference type="ARBA" id="ARBA00008497"/>
    </source>
</evidence>
<feature type="transmembrane region" description="Helical" evidence="10">
    <location>
        <begin position="168"/>
        <end position="188"/>
    </location>
</feature>
<keyword evidence="8" id="KW-0407">Ion channel</keyword>
<evidence type="ECO:0000256" key="6">
    <source>
        <dbReference type="ARBA" id="ARBA00023065"/>
    </source>
</evidence>
<keyword evidence="12" id="KW-1185">Reference proteome</keyword>
<keyword evidence="6" id="KW-0406">Ion transport</keyword>
<evidence type="ECO:0000256" key="4">
    <source>
        <dbReference type="ARBA" id="ARBA00022692"/>
    </source>
</evidence>
<dbReference type="EMBL" id="JBHFQA010000005">
    <property type="protein sequence ID" value="KAL2098626.1"/>
    <property type="molecule type" value="Genomic_DNA"/>
</dbReference>
<feature type="transmembrane region" description="Helical" evidence="10">
    <location>
        <begin position="239"/>
        <end position="261"/>
    </location>
</feature>
<feature type="compositionally biased region" description="Basic and acidic residues" evidence="9">
    <location>
        <begin position="130"/>
        <end position="139"/>
    </location>
</feature>
<dbReference type="GO" id="GO:0016020">
    <property type="term" value="C:membrane"/>
    <property type="evidence" value="ECO:0007669"/>
    <property type="project" value="UniProtKB-SubCell"/>
</dbReference>
<dbReference type="GO" id="GO:0034220">
    <property type="term" value="P:monoatomic ion transmembrane transport"/>
    <property type="evidence" value="ECO:0007669"/>
    <property type="project" value="UniProtKB-KW"/>
</dbReference>
<protein>
    <submittedName>
        <fullName evidence="11">Uncharacterized protein</fullName>
    </submittedName>
</protein>
<evidence type="ECO:0000256" key="8">
    <source>
        <dbReference type="ARBA" id="ARBA00023303"/>
    </source>
</evidence>
<feature type="compositionally biased region" description="Polar residues" evidence="9">
    <location>
        <begin position="118"/>
        <end position="129"/>
    </location>
</feature>
<dbReference type="InterPro" id="IPR029569">
    <property type="entry name" value="CALHM"/>
</dbReference>
<evidence type="ECO:0000256" key="1">
    <source>
        <dbReference type="ARBA" id="ARBA00004141"/>
    </source>
</evidence>
<evidence type="ECO:0000313" key="12">
    <source>
        <dbReference type="Proteomes" id="UP001591681"/>
    </source>
</evidence>
<feature type="transmembrane region" description="Helical" evidence="10">
    <location>
        <begin position="20"/>
        <end position="43"/>
    </location>
</feature>
<dbReference type="PANTHER" id="PTHR32261:SF1">
    <property type="entry name" value="CALCIUM HOMEOSTASIS MODULATOR PROTEIN"/>
    <property type="match status" value="1"/>
</dbReference>
<comment type="caution">
    <text evidence="11">The sequence shown here is derived from an EMBL/GenBank/DDBJ whole genome shotgun (WGS) entry which is preliminary data.</text>
</comment>
<gene>
    <name evidence="11" type="ORF">ACEWY4_005106</name>
</gene>
<proteinExistence type="inferred from homology"/>
<dbReference type="PANTHER" id="PTHR32261">
    <property type="entry name" value="CALCIUM HOMEOSTASIS MODULATOR PROTEIN"/>
    <property type="match status" value="1"/>
</dbReference>
<comment type="subcellular location">
    <subcellularLocation>
        <location evidence="1">Membrane</location>
        <topology evidence="1">Multi-pass membrane protein</topology>
    </subcellularLocation>
</comment>
<dbReference type="Pfam" id="PF14798">
    <property type="entry name" value="Ca_hom_mod"/>
    <property type="match status" value="1"/>
</dbReference>
<keyword evidence="4 10" id="KW-0812">Transmembrane</keyword>
<dbReference type="GO" id="GO:1904669">
    <property type="term" value="P:ATP export"/>
    <property type="evidence" value="ECO:0007669"/>
    <property type="project" value="UniProtKB-ARBA"/>
</dbReference>
<evidence type="ECO:0000256" key="9">
    <source>
        <dbReference type="SAM" id="MobiDB-lite"/>
    </source>
</evidence>
<feature type="transmembrane region" description="Helical" evidence="10">
    <location>
        <begin position="64"/>
        <end position="82"/>
    </location>
</feature>
<reference evidence="11 12" key="1">
    <citation type="submission" date="2024-09" db="EMBL/GenBank/DDBJ databases">
        <title>A chromosome-level genome assembly of Gray's grenadier anchovy, Coilia grayii.</title>
        <authorList>
            <person name="Fu Z."/>
        </authorList>
    </citation>
    <scope>NUCLEOTIDE SEQUENCE [LARGE SCALE GENOMIC DNA]</scope>
    <source>
        <strain evidence="11">G4</strain>
        <tissue evidence="11">Muscle</tissue>
    </source>
</reference>
<evidence type="ECO:0000256" key="5">
    <source>
        <dbReference type="ARBA" id="ARBA00022989"/>
    </source>
</evidence>
<feature type="transmembrane region" description="Helical" evidence="10">
    <location>
        <begin position="88"/>
        <end position="112"/>
    </location>
</feature>
<evidence type="ECO:0000256" key="7">
    <source>
        <dbReference type="ARBA" id="ARBA00023136"/>
    </source>
</evidence>
<accession>A0ABD1KI04</accession>
<evidence type="ECO:0000313" key="11">
    <source>
        <dbReference type="EMBL" id="KAL2098626.1"/>
    </source>
</evidence>
<comment type="similarity">
    <text evidence="2">Belongs to the CALHM family.</text>
</comment>
<name>A0ABD1KI04_9TELE</name>
<sequence length="275" mass="31279">MFDGALKFILQSEVHFELIVFLLFVGLEHLMDVVFASSCTLTQAITMLDNMGKLMIQNGNHKKLGMILLLVGLEHLMDIVFVCPCNPPSNIVAAVLFFVIPCIVIFLLMLVAQCSPGQTETRNTDATSRPSDKEDERTPLLEQDNPTVNYSGAPAGRRRQTEDGRMKMVKRCGVACVAPVLWLTLMFFEGQFYVCAMTDWPGRFVKLNDTYEHMWCRPDTFPSKDKMKRSNDLYVQSQWIALGLLCFIMVLVVIYTLWAYCHKRKSGDTVWELDA</sequence>
<evidence type="ECO:0000256" key="10">
    <source>
        <dbReference type="SAM" id="Phobius"/>
    </source>
</evidence>
<dbReference type="Proteomes" id="UP001591681">
    <property type="component" value="Unassembled WGS sequence"/>
</dbReference>
<dbReference type="AlphaFoldDB" id="A0ABD1KI04"/>